<feature type="compositionally biased region" description="Low complexity" evidence="1">
    <location>
        <begin position="85"/>
        <end position="99"/>
    </location>
</feature>
<evidence type="ECO:0000313" key="2">
    <source>
        <dbReference type="EMBL" id="MBW0552241.1"/>
    </source>
</evidence>
<dbReference type="EMBL" id="AVOT02058336">
    <property type="protein sequence ID" value="MBW0552241.1"/>
    <property type="molecule type" value="Genomic_DNA"/>
</dbReference>
<dbReference type="Proteomes" id="UP000765509">
    <property type="component" value="Unassembled WGS sequence"/>
</dbReference>
<keyword evidence="3" id="KW-1185">Reference proteome</keyword>
<dbReference type="AlphaFoldDB" id="A0A9Q3IYJ3"/>
<organism evidence="2 3">
    <name type="scientific">Austropuccinia psidii MF-1</name>
    <dbReference type="NCBI Taxonomy" id="1389203"/>
    <lineage>
        <taxon>Eukaryota</taxon>
        <taxon>Fungi</taxon>
        <taxon>Dikarya</taxon>
        <taxon>Basidiomycota</taxon>
        <taxon>Pucciniomycotina</taxon>
        <taxon>Pucciniomycetes</taxon>
        <taxon>Pucciniales</taxon>
        <taxon>Sphaerophragmiaceae</taxon>
        <taxon>Austropuccinia</taxon>
    </lineage>
</organism>
<comment type="caution">
    <text evidence="2">The sequence shown here is derived from an EMBL/GenBank/DDBJ whole genome shotgun (WGS) entry which is preliminary data.</text>
</comment>
<protein>
    <submittedName>
        <fullName evidence="2">Uncharacterized protein</fullName>
    </submittedName>
</protein>
<accession>A0A9Q3IYJ3</accession>
<sequence length="191" mass="21180">MGYTPTSSHLDLKYKWAVFPVFSLSSSALTSVGHLNPSPPNIIPNTMNPPHSPESDVFFDEIFNRVFQNSTELNSSLSYQDEPISHSSINSSSTPNQSTEPHECYSLFNYLNSQNIVPPAPITHHHIFPCPPPNNINRTPFQLDITNTPNMSLGNPPPNTPQTLPPPSFIEFDINNPLTQVQSISANFPLL</sequence>
<proteinExistence type="predicted"/>
<name>A0A9Q3IYJ3_9BASI</name>
<evidence type="ECO:0000256" key="1">
    <source>
        <dbReference type="SAM" id="MobiDB-lite"/>
    </source>
</evidence>
<feature type="region of interest" description="Disordered" evidence="1">
    <location>
        <begin position="78"/>
        <end position="100"/>
    </location>
</feature>
<reference evidence="2" key="1">
    <citation type="submission" date="2021-03" db="EMBL/GenBank/DDBJ databases">
        <title>Draft genome sequence of rust myrtle Austropuccinia psidii MF-1, a brazilian biotype.</title>
        <authorList>
            <person name="Quecine M.C."/>
            <person name="Pachon D.M.R."/>
            <person name="Bonatelli M.L."/>
            <person name="Correr F.H."/>
            <person name="Franceschini L.M."/>
            <person name="Leite T.F."/>
            <person name="Margarido G.R.A."/>
            <person name="Almeida C.A."/>
            <person name="Ferrarezi J.A."/>
            <person name="Labate C.A."/>
        </authorList>
    </citation>
    <scope>NUCLEOTIDE SEQUENCE</scope>
    <source>
        <strain evidence="2">MF-1</strain>
    </source>
</reference>
<evidence type="ECO:0000313" key="3">
    <source>
        <dbReference type="Proteomes" id="UP000765509"/>
    </source>
</evidence>
<gene>
    <name evidence="2" type="ORF">O181_091956</name>
</gene>